<evidence type="ECO:0000313" key="16">
    <source>
        <dbReference type="Proteomes" id="UP000189021"/>
    </source>
</evidence>
<evidence type="ECO:0000313" key="15">
    <source>
        <dbReference type="Proteomes" id="UP000188726"/>
    </source>
</evidence>
<dbReference type="InterPro" id="IPR036737">
    <property type="entry name" value="OmpA-like_sf"/>
</dbReference>
<keyword evidence="8 10" id="KW-0472">Membrane</keyword>
<dbReference type="Pfam" id="PF00691">
    <property type="entry name" value="OmpA"/>
    <property type="match status" value="1"/>
</dbReference>
<evidence type="ECO:0000259" key="12">
    <source>
        <dbReference type="PROSITE" id="PS51123"/>
    </source>
</evidence>
<sequence>MKKVVTGLGLLLAVAPAAYAQQDSGLYMGGRIGPSFLEDSCVTDTDCGDSELGAGIITGYDFNNWFALEGTYDYLGRFDTAFDQSGTTVGASGDLTALTLAPKFSYHFKPDTALYGKLGAAMWDFNSNAGDRDDVSLMGALGIDHQATEKLNVRLEYQHINDMDDGYFSSVDNNFVTVGMTYHFGRTDNQPMPEPMVEEPVMAEPEPVQEPEPVAEPQSIVLSEAGETEMFGFDKASLSEQAIASLQPLVDRLLKYDEATATIVGHTDSQGPAAYNQTLSEERAQVVADVFLDAGIAAERLTVMGKGESAPTASNDTADGRAKNRRVEVTSPEFVYVEMN</sequence>
<proteinExistence type="inferred from homology"/>
<dbReference type="GO" id="GO:0046930">
    <property type="term" value="C:pore complex"/>
    <property type="evidence" value="ECO:0007669"/>
    <property type="project" value="UniProtKB-KW"/>
</dbReference>
<dbReference type="GO" id="GO:0009279">
    <property type="term" value="C:cell outer membrane"/>
    <property type="evidence" value="ECO:0007669"/>
    <property type="project" value="UniProtKB-SubCell"/>
</dbReference>
<evidence type="ECO:0000256" key="2">
    <source>
        <dbReference type="ARBA" id="ARBA00005710"/>
    </source>
</evidence>
<dbReference type="PANTHER" id="PTHR30329:SF21">
    <property type="entry name" value="LIPOPROTEIN YIAD-RELATED"/>
    <property type="match status" value="1"/>
</dbReference>
<evidence type="ECO:0000256" key="4">
    <source>
        <dbReference type="ARBA" id="ARBA00022452"/>
    </source>
</evidence>
<evidence type="ECO:0000256" key="6">
    <source>
        <dbReference type="ARBA" id="ARBA00023065"/>
    </source>
</evidence>
<keyword evidence="3" id="KW-0813">Transport</keyword>
<dbReference type="InterPro" id="IPR006665">
    <property type="entry name" value="OmpA-like"/>
</dbReference>
<evidence type="ECO:0000313" key="13">
    <source>
        <dbReference type="EMBL" id="OOE41607.1"/>
    </source>
</evidence>
<dbReference type="InterPro" id="IPR000498">
    <property type="entry name" value="OmpA-like_TM_dom"/>
</dbReference>
<evidence type="ECO:0000256" key="9">
    <source>
        <dbReference type="ARBA" id="ARBA00023237"/>
    </source>
</evidence>
<dbReference type="Proteomes" id="UP000189021">
    <property type="component" value="Unassembled WGS sequence"/>
</dbReference>
<dbReference type="PROSITE" id="PS51123">
    <property type="entry name" value="OMPA_2"/>
    <property type="match status" value="1"/>
</dbReference>
<dbReference type="PANTHER" id="PTHR30329">
    <property type="entry name" value="STATOR ELEMENT OF FLAGELLAR MOTOR COMPLEX"/>
    <property type="match status" value="1"/>
</dbReference>
<feature type="domain" description="OmpA-like" evidence="12">
    <location>
        <begin position="218"/>
        <end position="335"/>
    </location>
</feature>
<dbReference type="InterPro" id="IPR006690">
    <property type="entry name" value="OMPA-like_CS"/>
</dbReference>
<dbReference type="AlphaFoldDB" id="A0AB36K0K0"/>
<keyword evidence="6" id="KW-0406">Ion transport</keyword>
<accession>A0AB36K0K0</accession>
<feature type="signal peptide" evidence="11">
    <location>
        <begin position="1"/>
        <end position="20"/>
    </location>
</feature>
<reference evidence="15 16" key="1">
    <citation type="journal article" date="2017" name="Genome Announc.">
        <title>Draft Genome Sequences of Salinivibrio proteolyticus, Salinivibrio sharmensis, Salinivibrio siamensis, Salinivibrio costicola subsp. alcaliphilus, Salinivibrio costicola subsp. vallismortis, and 29 New Isolates Belonging to the Genus Salinivibrio.</title>
        <authorList>
            <person name="Lopez-Hermoso C."/>
            <person name="de la Haba R.R."/>
            <person name="Sanchez-Porro C."/>
            <person name="Bayliss S.C."/>
            <person name="Feil E.J."/>
            <person name="Ventosa A."/>
        </authorList>
    </citation>
    <scope>NUCLEOTIDE SEQUENCE [LARGE SCALE GENOMIC DNA]</scope>
    <source>
        <strain evidence="13 16">AL184</strain>
        <strain evidence="14 15">IC202</strain>
    </source>
</reference>
<feature type="chain" id="PRO_5044719905" description="OmpA-like domain-containing protein" evidence="11">
    <location>
        <begin position="21"/>
        <end position="340"/>
    </location>
</feature>
<evidence type="ECO:0000256" key="8">
    <source>
        <dbReference type="ARBA" id="ARBA00023136"/>
    </source>
</evidence>
<dbReference type="Proteomes" id="UP000188726">
    <property type="component" value="Unassembled WGS sequence"/>
</dbReference>
<dbReference type="PRINTS" id="PR01023">
    <property type="entry name" value="NAFLGMOTY"/>
</dbReference>
<protein>
    <recommendedName>
        <fullName evidence="12">OmpA-like domain-containing protein</fullName>
    </recommendedName>
</protein>
<dbReference type="CDD" id="cd07185">
    <property type="entry name" value="OmpA_C-like"/>
    <property type="match status" value="1"/>
</dbReference>
<keyword evidence="16" id="KW-1185">Reference proteome</keyword>
<evidence type="ECO:0000256" key="1">
    <source>
        <dbReference type="ARBA" id="ARBA00004571"/>
    </source>
</evidence>
<evidence type="ECO:0000256" key="10">
    <source>
        <dbReference type="PROSITE-ProRule" id="PRU00473"/>
    </source>
</evidence>
<dbReference type="Pfam" id="PF01389">
    <property type="entry name" value="OmpA_membrane"/>
    <property type="match status" value="1"/>
</dbReference>
<dbReference type="InterPro" id="IPR011250">
    <property type="entry name" value="OMP/PagP_B-barrel"/>
</dbReference>
<comment type="similarity">
    <text evidence="2">Belongs to the outer membrane OOP (TC 1.B.6) superfamily. OmpA family.</text>
</comment>
<keyword evidence="9" id="KW-0998">Cell outer membrane</keyword>
<dbReference type="GO" id="GO:0015288">
    <property type="term" value="F:porin activity"/>
    <property type="evidence" value="ECO:0007669"/>
    <property type="project" value="UniProtKB-KW"/>
</dbReference>
<keyword evidence="4" id="KW-1134">Transmembrane beta strand</keyword>
<name>A0AB36K0K0_9GAMM</name>
<dbReference type="InterPro" id="IPR050330">
    <property type="entry name" value="Bact_OuterMem_StrucFunc"/>
</dbReference>
<dbReference type="RefSeq" id="WP_077459518.1">
    <property type="nucleotide sequence ID" value="NZ_CP040021.1"/>
</dbReference>
<organism evidence="13 16">
    <name type="scientific">Salinivibrio kushneri</name>
    <dbReference type="NCBI Taxonomy" id="1908198"/>
    <lineage>
        <taxon>Bacteria</taxon>
        <taxon>Pseudomonadati</taxon>
        <taxon>Pseudomonadota</taxon>
        <taxon>Gammaproteobacteria</taxon>
        <taxon>Vibrionales</taxon>
        <taxon>Vibrionaceae</taxon>
        <taxon>Salinivibrio</taxon>
    </lineage>
</organism>
<keyword evidence="11" id="KW-0732">Signal</keyword>
<evidence type="ECO:0000256" key="7">
    <source>
        <dbReference type="ARBA" id="ARBA00023114"/>
    </source>
</evidence>
<comment type="caution">
    <text evidence="13">The sequence shown here is derived from an EMBL/GenBank/DDBJ whole genome shotgun (WGS) entry which is preliminary data.</text>
</comment>
<dbReference type="Gene3D" id="2.40.160.20">
    <property type="match status" value="1"/>
</dbReference>
<dbReference type="Gene3D" id="3.30.1330.60">
    <property type="entry name" value="OmpA-like domain"/>
    <property type="match status" value="1"/>
</dbReference>
<comment type="subcellular location">
    <subcellularLocation>
        <location evidence="1">Cell outer membrane</location>
        <topology evidence="1">Multi-pass membrane protein</topology>
    </subcellularLocation>
</comment>
<dbReference type="PRINTS" id="PR01021">
    <property type="entry name" value="OMPADOMAIN"/>
</dbReference>
<evidence type="ECO:0000256" key="5">
    <source>
        <dbReference type="ARBA" id="ARBA00022692"/>
    </source>
</evidence>
<gene>
    <name evidence="13" type="ORF">BZG00_01125</name>
    <name evidence="14" type="ORF">BZG09_15345</name>
</gene>
<dbReference type="SUPFAM" id="SSF103088">
    <property type="entry name" value="OmpA-like"/>
    <property type="match status" value="1"/>
</dbReference>
<dbReference type="GO" id="GO:0006811">
    <property type="term" value="P:monoatomic ion transport"/>
    <property type="evidence" value="ECO:0007669"/>
    <property type="project" value="UniProtKB-KW"/>
</dbReference>
<dbReference type="InterPro" id="IPR006664">
    <property type="entry name" value="OMP_bac"/>
</dbReference>
<evidence type="ECO:0000256" key="11">
    <source>
        <dbReference type="SAM" id="SignalP"/>
    </source>
</evidence>
<dbReference type="EMBL" id="MUEO01000057">
    <property type="protein sequence ID" value="OOE41886.1"/>
    <property type="molecule type" value="Genomic_DNA"/>
</dbReference>
<dbReference type="SUPFAM" id="SSF56925">
    <property type="entry name" value="OMPA-like"/>
    <property type="match status" value="1"/>
</dbReference>
<keyword evidence="5" id="KW-0812">Transmembrane</keyword>
<evidence type="ECO:0000313" key="14">
    <source>
        <dbReference type="EMBL" id="OOE41886.1"/>
    </source>
</evidence>
<evidence type="ECO:0000256" key="3">
    <source>
        <dbReference type="ARBA" id="ARBA00022448"/>
    </source>
</evidence>
<dbReference type="EMBL" id="MUEK01000001">
    <property type="protein sequence ID" value="OOE41607.1"/>
    <property type="molecule type" value="Genomic_DNA"/>
</dbReference>
<keyword evidence="7" id="KW-0626">Porin</keyword>
<dbReference type="PROSITE" id="PS01068">
    <property type="entry name" value="OMPA_1"/>
    <property type="match status" value="1"/>
</dbReference>